<dbReference type="RefSeq" id="WP_284395126.1">
    <property type="nucleotide sequence ID" value="NZ_BSNQ01000002.1"/>
</dbReference>
<evidence type="ECO:0000256" key="5">
    <source>
        <dbReference type="ARBA" id="ARBA00022692"/>
    </source>
</evidence>
<dbReference type="PANTHER" id="PTHR47234:SF1">
    <property type="entry name" value="TONB-DEPENDENT RECEPTOR"/>
    <property type="match status" value="1"/>
</dbReference>
<proteinExistence type="inferred from homology"/>
<protein>
    <submittedName>
        <fullName evidence="13">TonB-dependent receptor</fullName>
    </submittedName>
</protein>
<evidence type="ECO:0000256" key="2">
    <source>
        <dbReference type="ARBA" id="ARBA00022448"/>
    </source>
</evidence>
<dbReference type="PROSITE" id="PS52016">
    <property type="entry name" value="TONB_DEPENDENT_REC_3"/>
    <property type="match status" value="1"/>
</dbReference>
<dbReference type="Pfam" id="PF07715">
    <property type="entry name" value="Plug"/>
    <property type="match status" value="1"/>
</dbReference>
<keyword evidence="5 10" id="KW-0812">Transmembrane</keyword>
<keyword evidence="4" id="KW-0410">Iron transport</keyword>
<evidence type="ECO:0000256" key="4">
    <source>
        <dbReference type="ARBA" id="ARBA00022496"/>
    </source>
</evidence>
<dbReference type="InterPro" id="IPR011662">
    <property type="entry name" value="Secretin/TonB_short_N"/>
</dbReference>
<sequence length="1007" mass="108110">MLSLPAARADETTAKAQLYAIGAGNLRNALDALAAQSDVQIVYSPELAAGKTTQGVSGRFTPTDALKQLLVGTGLTWKTVNDSTFVLVLSAVFHQAAVEPATRNVSETPKTLNVVNVSGSLIGNAAIQTATPTYTLTAVDIKERGFNSVAEVLQNSVLATGSVQGPQEAGSFTQGAQPVSLFGLGPQFTLILVDGKPVANFGRLYNGTINFTSVSNIPIAMIDHIDVMPGGASSIYGSQAIGGVINIVTKSHMDGGDVSVRTGHFSDGGGANQRVSFAYGHDFGRLNVLAAGEFDNASPIWGYQRPLTVGSNSGPGGVGAPSVQTGIVDYGTITTYTGNPLGYVDPPAGCAGNLFGGSTALATSGNPSQPGQYCGSRKLDGYTTYSNQARNYDGMLKLDYRFNEHVRLYSDALLNWQQQRWFPGVPAWFPDDLPQGAIEDASTGHFLYPEKFFAPEEMPGGAAGQMYRQDDLLYQVDVGANGQWGDSGWNWDLYYLRSGDRTKVVEPLSIKANIDNFFNGMLGPVVGVDPATQLNLYNPNYKAFFQPITPAQYASFTQGVGEFSNTWINNTRATVSNAALFDLPGGEAGVAALVEGGNEAWYEPVNPLFTQGDVFEHAETGGGGQRSHVASAFELNLPLFKLLTIDLSGRYDHYALDEGSNNHKFTYKAGIEYRPIDSLLLRGNSTTAFKAPDLSSIFLGPTDYYTTITDYYQCALAHSTNCGPIYQYGVQGTSLANRKLQPTVSQSWTLGTVWSPSDDLSLSLDYLHIAIQNEVVQQSLDMLIQVDAQCLLGQLNPDSAECLAITNAVNGQVRRAGGNGPVSGITTYYANLANEVTKSIIGSARYHFVLSHVGSFSVQLDYNDMLKHDYQLAAGQPPIDSLANPEYSNEFKSIVSGSLTWTSPGGQWTSTLYGHRYGPSPNFTAANNGTGYPGSGHVSPWITFNGSVSYRPVRNLELSLLVNNIANKMPPSDPTYVSYPYFNNENYNVYGREIMLQADLKFGSAAR</sequence>
<keyword evidence="4" id="KW-0406">Ion transport</keyword>
<evidence type="ECO:0000313" key="13">
    <source>
        <dbReference type="EMBL" id="MFK2872153.1"/>
    </source>
</evidence>
<name>A0ABW8IQK5_9GAMM</name>
<keyword evidence="2 10" id="KW-0813">Transport</keyword>
<comment type="similarity">
    <text evidence="10 11">Belongs to the TonB-dependent receptor family.</text>
</comment>
<keyword evidence="13" id="KW-0675">Receptor</keyword>
<evidence type="ECO:0000256" key="10">
    <source>
        <dbReference type="PROSITE-ProRule" id="PRU01360"/>
    </source>
</evidence>
<evidence type="ECO:0000256" key="6">
    <source>
        <dbReference type="ARBA" id="ARBA00023004"/>
    </source>
</evidence>
<dbReference type="SUPFAM" id="SSF56935">
    <property type="entry name" value="Porins"/>
    <property type="match status" value="1"/>
</dbReference>
<evidence type="ECO:0000256" key="11">
    <source>
        <dbReference type="RuleBase" id="RU003357"/>
    </source>
</evidence>
<dbReference type="InterPro" id="IPR039426">
    <property type="entry name" value="TonB-dep_rcpt-like"/>
</dbReference>
<gene>
    <name evidence="13" type="ORF">ISP13_01310</name>
</gene>
<evidence type="ECO:0000259" key="12">
    <source>
        <dbReference type="SMART" id="SM00965"/>
    </source>
</evidence>
<evidence type="ECO:0000256" key="9">
    <source>
        <dbReference type="ARBA" id="ARBA00023237"/>
    </source>
</evidence>
<evidence type="ECO:0000256" key="1">
    <source>
        <dbReference type="ARBA" id="ARBA00004571"/>
    </source>
</evidence>
<dbReference type="Pfam" id="PF07660">
    <property type="entry name" value="STN"/>
    <property type="match status" value="1"/>
</dbReference>
<dbReference type="InterPro" id="IPR012910">
    <property type="entry name" value="Plug_dom"/>
</dbReference>
<keyword evidence="6" id="KW-0408">Iron</keyword>
<accession>A0ABW8IQK5</accession>
<keyword evidence="14" id="KW-1185">Reference proteome</keyword>
<dbReference type="Proteomes" id="UP001620405">
    <property type="component" value="Unassembled WGS sequence"/>
</dbReference>
<evidence type="ECO:0000256" key="8">
    <source>
        <dbReference type="ARBA" id="ARBA00023136"/>
    </source>
</evidence>
<dbReference type="InterPro" id="IPR000531">
    <property type="entry name" value="Beta-barrel_TonB"/>
</dbReference>
<dbReference type="Gene3D" id="2.40.170.20">
    <property type="entry name" value="TonB-dependent receptor, beta-barrel domain"/>
    <property type="match status" value="1"/>
</dbReference>
<organism evidence="13 14">
    <name type="scientific">Dyella lipolytica</name>
    <dbReference type="NCBI Taxonomy" id="1867835"/>
    <lineage>
        <taxon>Bacteria</taxon>
        <taxon>Pseudomonadati</taxon>
        <taxon>Pseudomonadota</taxon>
        <taxon>Gammaproteobacteria</taxon>
        <taxon>Lysobacterales</taxon>
        <taxon>Rhodanobacteraceae</taxon>
        <taxon>Dyella</taxon>
    </lineage>
</organism>
<dbReference type="Pfam" id="PF00593">
    <property type="entry name" value="TonB_dep_Rec_b-barrel"/>
    <property type="match status" value="1"/>
</dbReference>
<dbReference type="InterPro" id="IPR037066">
    <property type="entry name" value="Plug_dom_sf"/>
</dbReference>
<dbReference type="EMBL" id="JADIKG010000008">
    <property type="protein sequence ID" value="MFK2872153.1"/>
    <property type="molecule type" value="Genomic_DNA"/>
</dbReference>
<keyword evidence="3 10" id="KW-1134">Transmembrane beta strand</keyword>
<dbReference type="InterPro" id="IPR036942">
    <property type="entry name" value="Beta-barrel_TonB_sf"/>
</dbReference>
<dbReference type="PANTHER" id="PTHR47234">
    <property type="match status" value="1"/>
</dbReference>
<keyword evidence="8 10" id="KW-0472">Membrane</keyword>
<comment type="caution">
    <text evidence="13">The sequence shown here is derived from an EMBL/GenBank/DDBJ whole genome shotgun (WGS) entry which is preliminary data.</text>
</comment>
<comment type="subcellular location">
    <subcellularLocation>
        <location evidence="1 10">Cell outer membrane</location>
        <topology evidence="1 10">Multi-pass membrane protein</topology>
    </subcellularLocation>
</comment>
<dbReference type="SMART" id="SM00965">
    <property type="entry name" value="STN"/>
    <property type="match status" value="1"/>
</dbReference>
<keyword evidence="7 11" id="KW-0798">TonB box</keyword>
<dbReference type="Gene3D" id="2.170.130.10">
    <property type="entry name" value="TonB-dependent receptor, plug domain"/>
    <property type="match status" value="1"/>
</dbReference>
<evidence type="ECO:0000256" key="7">
    <source>
        <dbReference type="ARBA" id="ARBA00023077"/>
    </source>
</evidence>
<evidence type="ECO:0000313" key="14">
    <source>
        <dbReference type="Proteomes" id="UP001620405"/>
    </source>
</evidence>
<evidence type="ECO:0000256" key="3">
    <source>
        <dbReference type="ARBA" id="ARBA00022452"/>
    </source>
</evidence>
<reference evidence="13 14" key="1">
    <citation type="submission" date="2020-10" db="EMBL/GenBank/DDBJ databases">
        <title>Phylogeny of dyella-like bacteria.</title>
        <authorList>
            <person name="Fu J."/>
        </authorList>
    </citation>
    <scope>NUCLEOTIDE SEQUENCE [LARGE SCALE GENOMIC DNA]</scope>
    <source>
        <strain evidence="13 14">DHOB07</strain>
    </source>
</reference>
<feature type="domain" description="Secretin/TonB short N-terminal" evidence="12">
    <location>
        <begin position="39"/>
        <end position="90"/>
    </location>
</feature>
<keyword evidence="9 10" id="KW-0998">Cell outer membrane</keyword>
<dbReference type="Gene3D" id="3.55.50.30">
    <property type="match status" value="1"/>
</dbReference>